<reference evidence="2" key="1">
    <citation type="submission" date="2005-09" db="EMBL/GenBank/DDBJ databases">
        <authorList>
            <person name="Mural R.J."/>
            <person name="Li P.W."/>
            <person name="Adams M.D."/>
            <person name="Amanatides P.G."/>
            <person name="Baden-Tillson H."/>
            <person name="Barnstead M."/>
            <person name="Chin S.H."/>
            <person name="Dew I."/>
            <person name="Evans C.A."/>
            <person name="Ferriera S."/>
            <person name="Flanigan M."/>
            <person name="Fosler C."/>
            <person name="Glodek A."/>
            <person name="Gu Z."/>
            <person name="Holt R.A."/>
            <person name="Jennings D."/>
            <person name="Kraft C.L."/>
            <person name="Lu F."/>
            <person name="Nguyen T."/>
            <person name="Nusskern D.R."/>
            <person name="Pfannkoch C.M."/>
            <person name="Sitter C."/>
            <person name="Sutton G.G."/>
            <person name="Venter J.C."/>
            <person name="Wang Z."/>
            <person name="Woodage T."/>
            <person name="Zheng X.H."/>
            <person name="Zhong F."/>
        </authorList>
    </citation>
    <scope>NUCLEOTIDE SEQUENCE [LARGE SCALE GENOMIC DNA]</scope>
    <source>
        <strain>BN</strain>
        <strain evidence="2">Sprague-Dawley</strain>
    </source>
</reference>
<evidence type="ECO:0000313" key="1">
    <source>
        <dbReference type="EMBL" id="EDL87986.1"/>
    </source>
</evidence>
<dbReference type="EMBL" id="CH474076">
    <property type="protein sequence ID" value="EDL87986.1"/>
    <property type="molecule type" value="Genomic_DNA"/>
</dbReference>
<dbReference type="AlphaFoldDB" id="A6KNU5"/>
<evidence type="ECO:0000313" key="2">
    <source>
        <dbReference type="Proteomes" id="UP000234681"/>
    </source>
</evidence>
<name>A6KNU5_RAT</name>
<accession>A6KNU5</accession>
<sequence length="74" mass="8184">MDYLSPNSANLPYSIREHSVYLDKVGPGGGGPHLSLQLIRKRNRVLSGSTHSLLPDNSYHDNLVVSKELRIEGN</sequence>
<dbReference type="Proteomes" id="UP000234681">
    <property type="component" value="Chromosome X"/>
</dbReference>
<proteinExistence type="predicted"/>
<protein>
    <submittedName>
        <fullName evidence="1">Proteolipid protein, isoform CRA_a</fullName>
    </submittedName>
</protein>
<gene>
    <name evidence="1" type="primary">Plp</name>
    <name evidence="1" type="ORF">rCG_56847</name>
</gene>
<organism evidence="1 2">
    <name type="scientific">Rattus norvegicus</name>
    <name type="common">Rat</name>
    <dbReference type="NCBI Taxonomy" id="10116"/>
    <lineage>
        <taxon>Eukaryota</taxon>
        <taxon>Metazoa</taxon>
        <taxon>Chordata</taxon>
        <taxon>Craniata</taxon>
        <taxon>Vertebrata</taxon>
        <taxon>Euteleostomi</taxon>
        <taxon>Mammalia</taxon>
        <taxon>Eutheria</taxon>
        <taxon>Euarchontoglires</taxon>
        <taxon>Glires</taxon>
        <taxon>Rodentia</taxon>
        <taxon>Myomorpha</taxon>
        <taxon>Muroidea</taxon>
        <taxon>Muridae</taxon>
        <taxon>Murinae</taxon>
        <taxon>Rattus</taxon>
    </lineage>
</organism>